<evidence type="ECO:0000256" key="2">
    <source>
        <dbReference type="ARBA" id="ARBA00022840"/>
    </source>
</evidence>
<keyword evidence="8" id="KW-1185">Reference proteome</keyword>
<feature type="coiled-coil region" evidence="5">
    <location>
        <begin position="121"/>
        <end position="148"/>
    </location>
</feature>
<dbReference type="RefSeq" id="WP_180140564.1">
    <property type="nucleotide sequence ID" value="NZ_CAADHO010000003.1"/>
</dbReference>
<dbReference type="PROSITE" id="PS50045">
    <property type="entry name" value="SIGMA54_INTERACT_4"/>
    <property type="match status" value="1"/>
</dbReference>
<dbReference type="Gene3D" id="3.40.50.300">
    <property type="entry name" value="P-loop containing nucleotide triphosphate hydrolases"/>
    <property type="match status" value="1"/>
</dbReference>
<dbReference type="Pfam" id="PF13426">
    <property type="entry name" value="PAS_9"/>
    <property type="match status" value="1"/>
</dbReference>
<dbReference type="SMART" id="SM00091">
    <property type="entry name" value="PAS"/>
    <property type="match status" value="1"/>
</dbReference>
<dbReference type="InterPro" id="IPR027417">
    <property type="entry name" value="P-loop_NTPase"/>
</dbReference>
<evidence type="ECO:0000313" key="7">
    <source>
        <dbReference type="EMBL" id="VFQ44755.1"/>
    </source>
</evidence>
<proteinExistence type="predicted"/>
<dbReference type="SUPFAM" id="SSF55785">
    <property type="entry name" value="PYP-like sensor domain (PAS domain)"/>
    <property type="match status" value="1"/>
</dbReference>
<evidence type="ECO:0000256" key="5">
    <source>
        <dbReference type="SAM" id="Coils"/>
    </source>
</evidence>
<keyword evidence="3" id="KW-0805">Transcription regulation</keyword>
<dbReference type="Pfam" id="PF25601">
    <property type="entry name" value="AAA_lid_14"/>
    <property type="match status" value="1"/>
</dbReference>
<keyword evidence="5" id="KW-0175">Coiled coil</keyword>
<dbReference type="CDD" id="cd00009">
    <property type="entry name" value="AAA"/>
    <property type="match status" value="1"/>
</dbReference>
<sequence>MQRDNDRIIEELQEEIDHYQLIFDYTYGATVVVDPDGYIIDINKPYLDFLDVSYDAIIGTHCTKILGDSRLHIVAQTGKAEMNQVQTINNQQVLARRIPVKRDGKVVAAVGQVIFEDIRQIASLARKYSLLESKVKHYEQELRHLRSTRYSFDSIVGESKPMHRIKKEALTATSNSFPVLITGESGTGKEIFAQAIHHESRRSVHPFIRINCAAIPRELMESELFGYEKGAFTGARNDGKPGKFEMAHRGTIFLDEIGELPLEMQPKLLRVLEEKEFERVGGTRVIRSDFRLIAATNRNLAQMVSDGSFRSDLYYRINVIHLHLPPLRKRREDIPLLSRHLLAIIADKEGLHGVNLSPDAEKLLSGYTWPGNVRELSNCLERAVASMAGSALTEDDLPFCMQQYSERKETLRHSSLKEALNDAEKNIISATLREESFNKAKAARRLGIHRTLLYKKIDKYGIIAKSA</sequence>
<reference evidence="7 8" key="1">
    <citation type="submission" date="2019-03" db="EMBL/GenBank/DDBJ databases">
        <authorList>
            <person name="Nijsse B."/>
        </authorList>
    </citation>
    <scope>NUCLEOTIDE SEQUENCE [LARGE SCALE GENOMIC DNA]</scope>
    <source>
        <strain evidence="7">Desulfoluna butyratoxydans MSL71</strain>
    </source>
</reference>
<feature type="domain" description="Sigma-54 factor interaction" evidence="6">
    <location>
        <begin position="155"/>
        <end position="385"/>
    </location>
</feature>
<keyword evidence="1" id="KW-0547">Nucleotide-binding</keyword>
<dbReference type="SUPFAM" id="SSF52540">
    <property type="entry name" value="P-loop containing nucleoside triphosphate hydrolases"/>
    <property type="match status" value="1"/>
</dbReference>
<organism evidence="7 8">
    <name type="scientific">Desulfoluna butyratoxydans</name>
    <dbReference type="NCBI Taxonomy" id="231438"/>
    <lineage>
        <taxon>Bacteria</taxon>
        <taxon>Pseudomonadati</taxon>
        <taxon>Thermodesulfobacteriota</taxon>
        <taxon>Desulfobacteria</taxon>
        <taxon>Desulfobacterales</taxon>
        <taxon>Desulfolunaceae</taxon>
        <taxon>Desulfoluna</taxon>
    </lineage>
</organism>
<dbReference type="GO" id="GO:0006355">
    <property type="term" value="P:regulation of DNA-templated transcription"/>
    <property type="evidence" value="ECO:0007669"/>
    <property type="project" value="InterPro"/>
</dbReference>
<dbReference type="Proteomes" id="UP000507962">
    <property type="component" value="Unassembled WGS sequence"/>
</dbReference>
<protein>
    <submittedName>
        <fullName evidence="7">Bacterial regulatory protein fis family</fullName>
    </submittedName>
</protein>
<dbReference type="FunFam" id="3.40.50.300:FF:000006">
    <property type="entry name" value="DNA-binding transcriptional regulator NtrC"/>
    <property type="match status" value="1"/>
</dbReference>
<evidence type="ECO:0000259" key="6">
    <source>
        <dbReference type="PROSITE" id="PS50045"/>
    </source>
</evidence>
<gene>
    <name evidence="7" type="ORF">MSL71_24110</name>
</gene>
<dbReference type="Pfam" id="PF02954">
    <property type="entry name" value="HTH_8"/>
    <property type="match status" value="1"/>
</dbReference>
<dbReference type="InterPro" id="IPR035965">
    <property type="entry name" value="PAS-like_dom_sf"/>
</dbReference>
<dbReference type="GO" id="GO:0043565">
    <property type="term" value="F:sequence-specific DNA binding"/>
    <property type="evidence" value="ECO:0007669"/>
    <property type="project" value="InterPro"/>
</dbReference>
<accession>A0A4U8YLD3</accession>
<dbReference type="AlphaFoldDB" id="A0A4U8YLD3"/>
<evidence type="ECO:0000256" key="3">
    <source>
        <dbReference type="ARBA" id="ARBA00023015"/>
    </source>
</evidence>
<dbReference type="Gene3D" id="3.30.450.20">
    <property type="entry name" value="PAS domain"/>
    <property type="match status" value="1"/>
</dbReference>
<keyword evidence="4" id="KW-0804">Transcription</keyword>
<dbReference type="InterPro" id="IPR009057">
    <property type="entry name" value="Homeodomain-like_sf"/>
</dbReference>
<dbReference type="SUPFAM" id="SSF46689">
    <property type="entry name" value="Homeodomain-like"/>
    <property type="match status" value="1"/>
</dbReference>
<dbReference type="InterPro" id="IPR025944">
    <property type="entry name" value="Sigma_54_int_dom_CS"/>
</dbReference>
<dbReference type="GO" id="GO:0005524">
    <property type="term" value="F:ATP binding"/>
    <property type="evidence" value="ECO:0007669"/>
    <property type="project" value="UniProtKB-KW"/>
</dbReference>
<dbReference type="SMART" id="SM00382">
    <property type="entry name" value="AAA"/>
    <property type="match status" value="1"/>
</dbReference>
<dbReference type="PROSITE" id="PS00675">
    <property type="entry name" value="SIGMA54_INTERACT_1"/>
    <property type="match status" value="1"/>
</dbReference>
<keyword evidence="2" id="KW-0067">ATP-binding</keyword>
<dbReference type="PROSITE" id="PS00688">
    <property type="entry name" value="SIGMA54_INTERACT_3"/>
    <property type="match status" value="1"/>
</dbReference>
<dbReference type="Gene3D" id="1.10.8.60">
    <property type="match status" value="1"/>
</dbReference>
<dbReference type="InterPro" id="IPR003593">
    <property type="entry name" value="AAA+_ATPase"/>
</dbReference>
<dbReference type="InterPro" id="IPR002197">
    <property type="entry name" value="HTH_Fis"/>
</dbReference>
<evidence type="ECO:0000256" key="4">
    <source>
        <dbReference type="ARBA" id="ARBA00023163"/>
    </source>
</evidence>
<dbReference type="Pfam" id="PF00158">
    <property type="entry name" value="Sigma54_activat"/>
    <property type="match status" value="1"/>
</dbReference>
<dbReference type="PRINTS" id="PR01590">
    <property type="entry name" value="HTHFIS"/>
</dbReference>
<dbReference type="InterPro" id="IPR058031">
    <property type="entry name" value="AAA_lid_NorR"/>
</dbReference>
<dbReference type="InterPro" id="IPR025662">
    <property type="entry name" value="Sigma_54_int_dom_ATP-bd_1"/>
</dbReference>
<dbReference type="PANTHER" id="PTHR32071">
    <property type="entry name" value="TRANSCRIPTIONAL REGULATORY PROTEIN"/>
    <property type="match status" value="1"/>
</dbReference>
<dbReference type="InterPro" id="IPR000014">
    <property type="entry name" value="PAS"/>
</dbReference>
<evidence type="ECO:0000256" key="1">
    <source>
        <dbReference type="ARBA" id="ARBA00022741"/>
    </source>
</evidence>
<dbReference type="Gene3D" id="1.10.10.60">
    <property type="entry name" value="Homeodomain-like"/>
    <property type="match status" value="1"/>
</dbReference>
<dbReference type="InterPro" id="IPR002078">
    <property type="entry name" value="Sigma_54_int"/>
</dbReference>
<dbReference type="EMBL" id="CAADHO010000003">
    <property type="protein sequence ID" value="VFQ44755.1"/>
    <property type="molecule type" value="Genomic_DNA"/>
</dbReference>
<evidence type="ECO:0000313" key="8">
    <source>
        <dbReference type="Proteomes" id="UP000507962"/>
    </source>
</evidence>
<name>A0A4U8YLD3_9BACT</name>